<keyword evidence="4" id="KW-0808">Transferase</keyword>
<sequence length="729" mass="84478">MIVPEPKDLVKDELFLSWFYQTSDSVFICRNTDKEILLAVYNQPAEKWVDEFFMHGKDGFVCKENEFERTCKNTFKTQKKVSFSFSLEDKGILTVSCSPVYVEEMEEWIVLVVGKNKQNLIGSYNASLLTYLSNTEDAVLVRDVNGTITFVNIAFSDMFGWKSEEVLGKKVYEINILPVSLIEESSRINEMSLRGSSYSHITTQRLRRGGELFDVSITYSYVTDVDGEIVGSLSVFRDMSEQKKIESLLRESEERYRKLVDLCPLPIFVHQEGTVQYVNHAALTLMGTDDESKLIGNSIYSFANMEHHAEIKKRSTEVHQEPVQGISEYTIKTLDHQYKMIEAMVTSISIRDNKVNLVLLNDITEKKRQEEALRESEKRYRLIADNSYDLISIIDRNGIGKYISPSHEKLLGYKESELIGDTATMRIHPNDREHTYETFQKVLETKEQQRMEYRMYRKDGSIIWIESILRMFDEGDQSDILIESRDITERKENEKMIRRLDKLSVVGQLAAGVAHEIRNPLTSIKGFLQLYQEQNLEKKEDHYWEIIFSELNRIEEIINEFMVLAKPQEVDRKSVPIQDLLSHTIVLFQSEAHLNNIEIDVIYVETEQMSIYAVENQLKQVFINLLRNAIEAIKPQMGKIRIKVESRDGEESVRFRFIDNGPGIPKDRLAHLGTPFYTTKEKGIGLGLTISQKIIHEHKGDFRIRSGHKRGTLIDIVLPRYNLSHRQSI</sequence>
<dbReference type="InterPro" id="IPR003661">
    <property type="entry name" value="HisK_dim/P_dom"/>
</dbReference>
<evidence type="ECO:0000259" key="10">
    <source>
        <dbReference type="PROSITE" id="PS50109"/>
    </source>
</evidence>
<dbReference type="InterPro" id="IPR000014">
    <property type="entry name" value="PAS"/>
</dbReference>
<dbReference type="InterPro" id="IPR036890">
    <property type="entry name" value="HATPase_C_sf"/>
</dbReference>
<evidence type="ECO:0000259" key="12">
    <source>
        <dbReference type="PROSITE" id="PS50113"/>
    </source>
</evidence>
<name>U6SPM1_9BACI</name>
<gene>
    <name evidence="13" type="ORF">A33I_00690</name>
</gene>
<dbReference type="PROSITE" id="PS50109">
    <property type="entry name" value="HIS_KIN"/>
    <property type="match status" value="1"/>
</dbReference>
<organism evidence="13 14">
    <name type="scientific">Alkalihalophilus marmarensis DSM 21297</name>
    <dbReference type="NCBI Taxonomy" id="1188261"/>
    <lineage>
        <taxon>Bacteria</taxon>
        <taxon>Bacillati</taxon>
        <taxon>Bacillota</taxon>
        <taxon>Bacilli</taxon>
        <taxon>Bacillales</taxon>
        <taxon>Bacillaceae</taxon>
        <taxon>Alkalihalophilus</taxon>
    </lineage>
</organism>
<keyword evidence="5" id="KW-0547">Nucleotide-binding</keyword>
<dbReference type="EMBL" id="ATAE01000034">
    <property type="protein sequence ID" value="ERN52601.1"/>
    <property type="molecule type" value="Genomic_DNA"/>
</dbReference>
<evidence type="ECO:0000313" key="14">
    <source>
        <dbReference type="Proteomes" id="UP000017170"/>
    </source>
</evidence>
<evidence type="ECO:0000256" key="6">
    <source>
        <dbReference type="ARBA" id="ARBA00022777"/>
    </source>
</evidence>
<dbReference type="InterPro" id="IPR013655">
    <property type="entry name" value="PAS_fold_3"/>
</dbReference>
<evidence type="ECO:0000256" key="8">
    <source>
        <dbReference type="ARBA" id="ARBA00022969"/>
    </source>
</evidence>
<reference evidence="13 14" key="1">
    <citation type="journal article" date="2013" name="Genome Announc.">
        <title>Genome Sequence of the Extreme Obligate Alkaliphile Bacillus marmarensis Strain DSM 21297.</title>
        <authorList>
            <person name="Wernick D.G."/>
            <person name="Choi K.Y."/>
            <person name="Tat C.A."/>
            <person name="Lafontaine Rivera J.G."/>
            <person name="Liao J.C."/>
        </authorList>
    </citation>
    <scope>NUCLEOTIDE SEQUENCE [LARGE SCALE GENOMIC DNA]</scope>
    <source>
        <strain evidence="13 14">DSM 21297</strain>
    </source>
</reference>
<keyword evidence="6" id="KW-0418">Kinase</keyword>
<protein>
    <recommendedName>
        <fullName evidence="2">histidine kinase</fullName>
        <ecNumber evidence="2">2.7.13.3</ecNumber>
    </recommendedName>
</protein>
<evidence type="ECO:0000256" key="4">
    <source>
        <dbReference type="ARBA" id="ARBA00022679"/>
    </source>
</evidence>
<keyword evidence="9" id="KW-0902">Two-component regulatory system</keyword>
<keyword evidence="8" id="KW-0749">Sporulation</keyword>
<dbReference type="PATRIC" id="fig|1188261.3.peg.2577"/>
<dbReference type="CDD" id="cd00082">
    <property type="entry name" value="HisKA"/>
    <property type="match status" value="1"/>
</dbReference>
<dbReference type="CDD" id="cd00075">
    <property type="entry name" value="HATPase"/>
    <property type="match status" value="1"/>
</dbReference>
<accession>U6SPM1</accession>
<dbReference type="Gene3D" id="3.30.450.20">
    <property type="entry name" value="PAS domain"/>
    <property type="match status" value="3"/>
</dbReference>
<dbReference type="Pfam" id="PF13426">
    <property type="entry name" value="PAS_9"/>
    <property type="match status" value="1"/>
</dbReference>
<dbReference type="InterPro" id="IPR004358">
    <property type="entry name" value="Sig_transdc_His_kin-like_C"/>
</dbReference>
<comment type="caution">
    <text evidence="13">The sequence shown here is derived from an EMBL/GenBank/DDBJ whole genome shotgun (WGS) entry which is preliminary data.</text>
</comment>
<dbReference type="SMART" id="SM00388">
    <property type="entry name" value="HisKA"/>
    <property type="match status" value="1"/>
</dbReference>
<dbReference type="Gene3D" id="3.30.565.10">
    <property type="entry name" value="Histidine kinase-like ATPase, C-terminal domain"/>
    <property type="match status" value="1"/>
</dbReference>
<evidence type="ECO:0000256" key="7">
    <source>
        <dbReference type="ARBA" id="ARBA00022840"/>
    </source>
</evidence>
<dbReference type="EC" id="2.7.13.3" evidence="2"/>
<dbReference type="SUPFAM" id="SSF55785">
    <property type="entry name" value="PYP-like sensor domain (PAS domain)"/>
    <property type="match status" value="3"/>
</dbReference>
<dbReference type="InterPro" id="IPR005467">
    <property type="entry name" value="His_kinase_dom"/>
</dbReference>
<dbReference type="NCBIfam" id="TIGR00229">
    <property type="entry name" value="sensory_box"/>
    <property type="match status" value="3"/>
</dbReference>
<dbReference type="Pfam" id="PF00512">
    <property type="entry name" value="HisKA"/>
    <property type="match status" value="1"/>
</dbReference>
<evidence type="ECO:0000259" key="11">
    <source>
        <dbReference type="PROSITE" id="PS50112"/>
    </source>
</evidence>
<dbReference type="SMART" id="SM00086">
    <property type="entry name" value="PAC"/>
    <property type="match status" value="3"/>
</dbReference>
<dbReference type="CDD" id="cd00130">
    <property type="entry name" value="PAS"/>
    <property type="match status" value="3"/>
</dbReference>
<dbReference type="FunFam" id="1.10.287.130:FF:000040">
    <property type="entry name" value="PAS domain-containing sensor histidine kinase"/>
    <property type="match status" value="1"/>
</dbReference>
<dbReference type="GO" id="GO:0005524">
    <property type="term" value="F:ATP binding"/>
    <property type="evidence" value="ECO:0007669"/>
    <property type="project" value="UniProtKB-KW"/>
</dbReference>
<evidence type="ECO:0000256" key="2">
    <source>
        <dbReference type="ARBA" id="ARBA00012438"/>
    </source>
</evidence>
<evidence type="ECO:0000256" key="9">
    <source>
        <dbReference type="ARBA" id="ARBA00023012"/>
    </source>
</evidence>
<feature type="domain" description="PAC" evidence="12">
    <location>
        <begin position="449"/>
        <end position="499"/>
    </location>
</feature>
<dbReference type="Pfam" id="PF08447">
    <property type="entry name" value="PAS_3"/>
    <property type="match status" value="1"/>
</dbReference>
<dbReference type="SUPFAM" id="SSF47384">
    <property type="entry name" value="Homodimeric domain of signal transducing histidine kinase"/>
    <property type="match status" value="1"/>
</dbReference>
<dbReference type="Gene3D" id="1.10.287.130">
    <property type="match status" value="1"/>
</dbReference>
<feature type="domain" description="PAS" evidence="11">
    <location>
        <begin position="124"/>
        <end position="174"/>
    </location>
</feature>
<keyword evidence="14" id="KW-1185">Reference proteome</keyword>
<dbReference type="InterPro" id="IPR001610">
    <property type="entry name" value="PAC"/>
</dbReference>
<feature type="domain" description="PAC" evidence="12">
    <location>
        <begin position="199"/>
        <end position="251"/>
    </location>
</feature>
<feature type="domain" description="Histidine kinase" evidence="10">
    <location>
        <begin position="512"/>
        <end position="722"/>
    </location>
</feature>
<dbReference type="PANTHER" id="PTHR43304:SF1">
    <property type="entry name" value="PAC DOMAIN-CONTAINING PROTEIN"/>
    <property type="match status" value="1"/>
</dbReference>
<keyword evidence="3" id="KW-0597">Phosphoprotein</keyword>
<dbReference type="AlphaFoldDB" id="U6SPM1"/>
<evidence type="ECO:0000256" key="3">
    <source>
        <dbReference type="ARBA" id="ARBA00022553"/>
    </source>
</evidence>
<dbReference type="SMART" id="SM00387">
    <property type="entry name" value="HATPase_c"/>
    <property type="match status" value="1"/>
</dbReference>
<dbReference type="InterPro" id="IPR000700">
    <property type="entry name" value="PAS-assoc_C"/>
</dbReference>
<comment type="catalytic activity">
    <reaction evidence="1">
        <text>ATP + protein L-histidine = ADP + protein N-phospho-L-histidine.</text>
        <dbReference type="EC" id="2.7.13.3"/>
    </reaction>
</comment>
<dbReference type="PROSITE" id="PS50112">
    <property type="entry name" value="PAS"/>
    <property type="match status" value="2"/>
</dbReference>
<dbReference type="GO" id="GO:0006355">
    <property type="term" value="P:regulation of DNA-templated transcription"/>
    <property type="evidence" value="ECO:0007669"/>
    <property type="project" value="InterPro"/>
</dbReference>
<dbReference type="PRINTS" id="PR00344">
    <property type="entry name" value="BCTRLSENSOR"/>
</dbReference>
<evidence type="ECO:0000256" key="1">
    <source>
        <dbReference type="ARBA" id="ARBA00000085"/>
    </source>
</evidence>
<dbReference type="SUPFAM" id="SSF55874">
    <property type="entry name" value="ATPase domain of HSP90 chaperone/DNA topoisomerase II/histidine kinase"/>
    <property type="match status" value="1"/>
</dbReference>
<dbReference type="PROSITE" id="PS50113">
    <property type="entry name" value="PAC"/>
    <property type="match status" value="2"/>
</dbReference>
<dbReference type="InterPro" id="IPR052162">
    <property type="entry name" value="Sensor_kinase/Photoreceptor"/>
</dbReference>
<dbReference type="Pfam" id="PF00989">
    <property type="entry name" value="PAS"/>
    <property type="match status" value="1"/>
</dbReference>
<dbReference type="Pfam" id="PF02518">
    <property type="entry name" value="HATPase_c"/>
    <property type="match status" value="1"/>
</dbReference>
<dbReference type="SMART" id="SM00091">
    <property type="entry name" value="PAS"/>
    <property type="match status" value="3"/>
</dbReference>
<dbReference type="PANTHER" id="PTHR43304">
    <property type="entry name" value="PHYTOCHROME-LIKE PROTEIN CPH1"/>
    <property type="match status" value="1"/>
</dbReference>
<dbReference type="GO" id="GO:0030435">
    <property type="term" value="P:sporulation resulting in formation of a cellular spore"/>
    <property type="evidence" value="ECO:0007669"/>
    <property type="project" value="UniProtKB-KW"/>
</dbReference>
<proteinExistence type="predicted"/>
<dbReference type="RefSeq" id="WP_022628744.1">
    <property type="nucleotide sequence ID" value="NZ_ATAE01000034.1"/>
</dbReference>
<dbReference type="InterPro" id="IPR003594">
    <property type="entry name" value="HATPase_dom"/>
</dbReference>
<dbReference type="Proteomes" id="UP000017170">
    <property type="component" value="Unassembled WGS sequence"/>
</dbReference>
<feature type="domain" description="PAS" evidence="11">
    <location>
        <begin position="376"/>
        <end position="446"/>
    </location>
</feature>
<dbReference type="GO" id="GO:0000155">
    <property type="term" value="F:phosphorelay sensor kinase activity"/>
    <property type="evidence" value="ECO:0007669"/>
    <property type="project" value="InterPro"/>
</dbReference>
<dbReference type="InterPro" id="IPR013767">
    <property type="entry name" value="PAS_fold"/>
</dbReference>
<keyword evidence="7" id="KW-0067">ATP-binding</keyword>
<dbReference type="InterPro" id="IPR036097">
    <property type="entry name" value="HisK_dim/P_sf"/>
</dbReference>
<dbReference type="InterPro" id="IPR035965">
    <property type="entry name" value="PAS-like_dom_sf"/>
</dbReference>
<evidence type="ECO:0000313" key="13">
    <source>
        <dbReference type="EMBL" id="ERN52601.1"/>
    </source>
</evidence>
<evidence type="ECO:0000256" key="5">
    <source>
        <dbReference type="ARBA" id="ARBA00022741"/>
    </source>
</evidence>